<evidence type="ECO:0000313" key="2">
    <source>
        <dbReference type="EMBL" id="NOU96778.1"/>
    </source>
</evidence>
<dbReference type="CDD" id="cd02440">
    <property type="entry name" value="AdoMet_MTases"/>
    <property type="match status" value="1"/>
</dbReference>
<evidence type="ECO:0000313" key="3">
    <source>
        <dbReference type="Proteomes" id="UP000641588"/>
    </source>
</evidence>
<protein>
    <submittedName>
        <fullName evidence="2">Methyltransferase domain-containing protein</fullName>
    </submittedName>
</protein>
<reference evidence="2" key="1">
    <citation type="submission" date="2019-10" db="EMBL/GenBank/DDBJ databases">
        <title>Description of Paenibacillus glebae sp. nov.</title>
        <authorList>
            <person name="Carlier A."/>
            <person name="Qi S."/>
        </authorList>
    </citation>
    <scope>NUCLEOTIDE SEQUENCE</scope>
    <source>
        <strain evidence="2">LMG 31456</strain>
    </source>
</reference>
<sequence length="234" mass="26561">MERIQRIRAEERKYHEACYDNYQLFEAGSWLHKPVKTVMETLKRFEAYDRLTVLDLGCGVGRNSIPIAETLKLRSGKIVCVDLIESALSKLKSYSREYGVTEYVETQLSDIGDYPIAVDHFDYIIAVSALEHIASEAQLIQTLEKMVQGTRLGGINCIIMNTNLEEIDIASGTKLEPLMELNMATKQGNELLAKAYEGWKVIYTTVKPLQFNIERNGRDVLLKSDCVSYVVQKV</sequence>
<dbReference type="GO" id="GO:0008168">
    <property type="term" value="F:methyltransferase activity"/>
    <property type="evidence" value="ECO:0007669"/>
    <property type="project" value="UniProtKB-KW"/>
</dbReference>
<dbReference type="Gene3D" id="3.40.50.150">
    <property type="entry name" value="Vaccinia Virus protein VP39"/>
    <property type="match status" value="1"/>
</dbReference>
<dbReference type="EMBL" id="WHOD01000102">
    <property type="protein sequence ID" value="NOU96778.1"/>
    <property type="molecule type" value="Genomic_DNA"/>
</dbReference>
<dbReference type="Proteomes" id="UP000641588">
    <property type="component" value="Unassembled WGS sequence"/>
</dbReference>
<organism evidence="2 3">
    <name type="scientific">Paenibacillus foliorum</name>
    <dbReference type="NCBI Taxonomy" id="2654974"/>
    <lineage>
        <taxon>Bacteria</taxon>
        <taxon>Bacillati</taxon>
        <taxon>Bacillota</taxon>
        <taxon>Bacilli</taxon>
        <taxon>Bacillales</taxon>
        <taxon>Paenibacillaceae</taxon>
        <taxon>Paenibacillus</taxon>
    </lineage>
</organism>
<dbReference type="Pfam" id="PF13649">
    <property type="entry name" value="Methyltransf_25"/>
    <property type="match status" value="1"/>
</dbReference>
<keyword evidence="2" id="KW-0808">Transferase</keyword>
<proteinExistence type="predicted"/>
<comment type="caution">
    <text evidence="2">The sequence shown here is derived from an EMBL/GenBank/DDBJ whole genome shotgun (WGS) entry which is preliminary data.</text>
</comment>
<dbReference type="InterPro" id="IPR029063">
    <property type="entry name" value="SAM-dependent_MTases_sf"/>
</dbReference>
<keyword evidence="2" id="KW-0489">Methyltransferase</keyword>
<keyword evidence="3" id="KW-1185">Reference proteome</keyword>
<accession>A0A972GUY2</accession>
<dbReference type="GO" id="GO:0032259">
    <property type="term" value="P:methylation"/>
    <property type="evidence" value="ECO:0007669"/>
    <property type="project" value="UniProtKB-KW"/>
</dbReference>
<name>A0A972GUY2_9BACL</name>
<dbReference type="InterPro" id="IPR041698">
    <property type="entry name" value="Methyltransf_25"/>
</dbReference>
<gene>
    <name evidence="2" type="ORF">GC093_26675</name>
</gene>
<dbReference type="SUPFAM" id="SSF53335">
    <property type="entry name" value="S-adenosyl-L-methionine-dependent methyltransferases"/>
    <property type="match status" value="1"/>
</dbReference>
<evidence type="ECO:0000259" key="1">
    <source>
        <dbReference type="Pfam" id="PF13649"/>
    </source>
</evidence>
<feature type="domain" description="Methyltransferase" evidence="1">
    <location>
        <begin position="53"/>
        <end position="154"/>
    </location>
</feature>
<dbReference type="AlphaFoldDB" id="A0A972GUY2"/>